<keyword evidence="2" id="KW-0812">Transmembrane</keyword>
<gene>
    <name evidence="4" type="ORF">BN381_50075</name>
</gene>
<dbReference type="Pfam" id="PF11847">
    <property type="entry name" value="GT-C_AftD"/>
    <property type="match status" value="1"/>
</dbReference>
<feature type="region of interest" description="Disordered" evidence="1">
    <location>
        <begin position="1203"/>
        <end position="1240"/>
    </location>
</feature>
<protein>
    <recommendedName>
        <fullName evidence="3">F5/8 type C domain-containing protein</fullName>
    </recommendedName>
</protein>
<accession>R4Z2H7</accession>
<feature type="domain" description="F5/8 type C" evidence="3">
    <location>
        <begin position="953"/>
        <end position="1020"/>
    </location>
</feature>
<feature type="transmembrane region" description="Helical" evidence="2">
    <location>
        <begin position="107"/>
        <end position="124"/>
    </location>
</feature>
<feature type="transmembrane region" description="Helical" evidence="2">
    <location>
        <begin position="333"/>
        <end position="352"/>
    </location>
</feature>
<feature type="transmembrane region" description="Helical" evidence="2">
    <location>
        <begin position="1311"/>
        <end position="1331"/>
    </location>
</feature>
<feature type="transmembrane region" description="Helical" evidence="2">
    <location>
        <begin position="308"/>
        <end position="326"/>
    </location>
</feature>
<evidence type="ECO:0000259" key="3">
    <source>
        <dbReference type="PROSITE" id="PS50022"/>
    </source>
</evidence>
<comment type="caution">
    <text evidence="4">The sequence shown here is derived from an EMBL/GenBank/DDBJ whole genome shotgun (WGS) entry which is preliminary data.</text>
</comment>
<proteinExistence type="predicted"/>
<dbReference type="eggNOG" id="COG1572">
    <property type="taxonomic scope" value="Bacteria"/>
</dbReference>
<sequence length="1480" mass="158761">MKTTIISRVMRRLLGRLEQWRPWPIAALALVSYVPLLLTHRGQVGADTKSYLYLNPGKLLADAPWLWETGVGLGTVTHQNIGYLWPSGPFYWFFDTLGAPDWIAQRLWLGTIIFAAGMGVRFMLRTLRWELPGATVAAFSYALSPFLLHYGARISIILLPFAGLPWLIGFTIRALRRGGWRDPAAFALITLTVGGINATSLLLVLVGPAMWVAYALFAEREVTWGRVLAVGARIGSLTLISSLWWMAGLMLQGNYGIPILDYTETYKVVATASTAPEVMRGLGYWFFYGSDSLGPWISGAVTMVQNPLVLTVSFLLPGLVVLSALFTRFRYRAYFVMMVVVGALISIASHPYESPTPAGAIFKAATGTDAGLAFRSTPRAIPLLALGGAVLLAAGISAVATVRPRLRVPVALAVVALIGINQAPLFQGRMVDNNLQRSENIPEYWNEVAARLDAGDRDTRVLAMPGIDFASYTWGNTVDPITPGLIDRDFAARELIPYGSFASAQLMMAVDLPYQEGTVNPAALGPILQMMSVGDLVTRNDLRFGRYRSPRPRKFWDQMLQVSGLGDPEWFGPDVSDAPDPVVPLIDEIELGMDPTLPDPPSVGVFPVEDPRPMLRTESADAPLLVAGDAHGLVSAAGANLVDPDRPVFYSATFADDPDALRALAAEPGAELVVTDSNRKQGLRWGSVRENRGYTERADRKPIIPDVTDNRLDVFPDAGTDTQSVVETRGGATVDATTYGNGVSYTPGDKPAFAVDGSLRTAWRTGAFGKLTEDALQLTWDSPVTTDTATLVQSQRKVNRYMTEVELSFDDGSGVFTDPIHVDLGEESLSPEGQVIDFPKRTFKRLRLEILDTNVGELADYGKVSEVGIAELKVVDTTLEDVVRPPTDLLDTLGVAGTNRPLAIVLKRAAANPEEVVLDDEEPSMVRTLSVPATRTFGVEGLARVPLEQPDESIDAILGIPDASNGGVTASSKARLPNLRARSASANDGDTSTAWQGPVNQGAGLWLNFEYPKAITVNDLQFTYLNDGRHSTPSVIHLEGADGAGAPIDIPAAEPGDQRGDTTTVRLALPKSVSGTSLRLVIDQVRPRSTREWFSHSTVNLPIGIAEVGWGGPTVPPAPPRLAPTCRKDLLSLDGTPVGVVLDATTDDLLDRIPVPIRSCDTGGSKAAAPTIELGPKPSLLRTTPGLKTGVDIDELWLRSAAGGSAVTPTSPDRPTQAGVQPQGPTAAPPATTTKRTSRLTYRASVSDATEPYWLVMGQSFNPGWHLTTSDGTDLGPSTLVNGFANGWRIDPAKVGPDATFVVEWTPQRTVWIALALSLFGVLITLAVAAFDPNLLAGRRNLAGARVSRVLALPPMDRFGVPRPALKAAVVAVIAGLAGIAAFGVPIGVLAGVLTFAVLVRPATWPVLRAVGVGGYALGALYVIAKQLRNGYELGFEWPNLFPAAHLLVLVSLAMVAVDVLVEGLLGGWRRTMDDTEEEP</sequence>
<organism evidence="4 5">
    <name type="scientific">Candidatus Neomicrothrix parvicella RN1</name>
    <dbReference type="NCBI Taxonomy" id="1229780"/>
    <lineage>
        <taxon>Bacteria</taxon>
        <taxon>Bacillati</taxon>
        <taxon>Actinomycetota</taxon>
        <taxon>Acidimicrobiia</taxon>
        <taxon>Acidimicrobiales</taxon>
        <taxon>Microthrixaceae</taxon>
        <taxon>Candidatus Neomicrothrix</taxon>
    </lineage>
</organism>
<dbReference type="Gene3D" id="2.60.120.260">
    <property type="entry name" value="Galactose-binding domain-like"/>
    <property type="match status" value="1"/>
</dbReference>
<dbReference type="PROSITE" id="PS50022">
    <property type="entry name" value="FA58C_3"/>
    <property type="match status" value="1"/>
</dbReference>
<feature type="transmembrane region" description="Helical" evidence="2">
    <location>
        <begin position="154"/>
        <end position="172"/>
    </location>
</feature>
<feature type="transmembrane region" description="Helical" evidence="2">
    <location>
        <begin position="184"/>
        <end position="217"/>
    </location>
</feature>
<keyword evidence="2" id="KW-0472">Membrane</keyword>
<evidence type="ECO:0000313" key="4">
    <source>
        <dbReference type="EMBL" id="CCM64933.1"/>
    </source>
</evidence>
<feature type="transmembrane region" description="Helical" evidence="2">
    <location>
        <begin position="223"/>
        <end position="247"/>
    </location>
</feature>
<feature type="compositionally biased region" description="Low complexity" evidence="1">
    <location>
        <begin position="1217"/>
        <end position="1234"/>
    </location>
</feature>
<dbReference type="STRING" id="1229780.BN381_50075"/>
<dbReference type="GO" id="GO:0016740">
    <property type="term" value="F:transferase activity"/>
    <property type="evidence" value="ECO:0007669"/>
    <property type="project" value="InterPro"/>
</dbReference>
<feature type="transmembrane region" description="Helical" evidence="2">
    <location>
        <begin position="1445"/>
        <end position="1466"/>
    </location>
</feature>
<dbReference type="HOGENOM" id="CLU_003192_2_0_11"/>
<keyword evidence="5" id="KW-1185">Reference proteome</keyword>
<keyword evidence="2" id="KW-1133">Transmembrane helix</keyword>
<evidence type="ECO:0000256" key="1">
    <source>
        <dbReference type="SAM" id="MobiDB-lite"/>
    </source>
</evidence>
<evidence type="ECO:0000313" key="5">
    <source>
        <dbReference type="Proteomes" id="UP000018291"/>
    </source>
</evidence>
<evidence type="ECO:0000256" key="2">
    <source>
        <dbReference type="SAM" id="Phobius"/>
    </source>
</evidence>
<dbReference type="Proteomes" id="UP000018291">
    <property type="component" value="Unassembled WGS sequence"/>
</dbReference>
<feature type="transmembrane region" description="Helical" evidence="2">
    <location>
        <begin position="380"/>
        <end position="402"/>
    </location>
</feature>
<name>R4Z2H7_9ACTN</name>
<reference evidence="4 5" key="1">
    <citation type="journal article" date="2013" name="ISME J.">
        <title>Metabolic model for the filamentous 'Candidatus Microthrix parvicella' based on genomic and metagenomic analyses.</title>
        <authorList>
            <person name="Jon McIlroy S."/>
            <person name="Kristiansen R."/>
            <person name="Albertsen M."/>
            <person name="Michael Karst S."/>
            <person name="Rossetti S."/>
            <person name="Lund Nielsen J."/>
            <person name="Tandoi V."/>
            <person name="James Seviour R."/>
            <person name="Nielsen P.H."/>
        </authorList>
    </citation>
    <scope>NUCLEOTIDE SEQUENCE [LARGE SCALE GENOMIC DNA]</scope>
    <source>
        <strain evidence="4 5">RN1</strain>
    </source>
</reference>
<dbReference type="InterPro" id="IPR000421">
    <property type="entry name" value="FA58C"/>
</dbReference>
<feature type="transmembrane region" description="Helical" evidence="2">
    <location>
        <begin position="1368"/>
        <end position="1400"/>
    </location>
</feature>
<dbReference type="InterPro" id="IPR021798">
    <property type="entry name" value="AftD_N"/>
</dbReference>
<dbReference type="EMBL" id="CANL01000045">
    <property type="protein sequence ID" value="CCM64933.1"/>
    <property type="molecule type" value="Genomic_DNA"/>
</dbReference>
<feature type="transmembrane region" description="Helical" evidence="2">
    <location>
        <begin position="1407"/>
        <end position="1425"/>
    </location>
</feature>